<accession>A0A401X7S5</accession>
<evidence type="ECO:0000313" key="2">
    <source>
        <dbReference type="Proteomes" id="UP000287385"/>
    </source>
</evidence>
<gene>
    <name evidence="1" type="ORF">NBRC3278_3003</name>
</gene>
<dbReference type="Proteomes" id="UP000287385">
    <property type="component" value="Unassembled WGS sequence"/>
</dbReference>
<proteinExistence type="predicted"/>
<name>A0A401X7S5_ACEPA</name>
<comment type="caution">
    <text evidence="1">The sequence shown here is derived from an EMBL/GenBank/DDBJ whole genome shotgun (WGS) entry which is preliminary data.</text>
</comment>
<evidence type="ECO:0000313" key="1">
    <source>
        <dbReference type="EMBL" id="GCD63910.1"/>
    </source>
</evidence>
<protein>
    <submittedName>
        <fullName evidence="1">Uncharacterized protein</fullName>
    </submittedName>
</protein>
<dbReference type="EMBL" id="BDEV01000132">
    <property type="protein sequence ID" value="GCD63910.1"/>
    <property type="molecule type" value="Genomic_DNA"/>
</dbReference>
<dbReference type="GeneID" id="66349703"/>
<dbReference type="AlphaFoldDB" id="A0A401X7S5"/>
<dbReference type="RefSeq" id="WP_124297688.1">
    <property type="nucleotide sequence ID" value="NZ_BDEV01000132.1"/>
</dbReference>
<organism evidence="1 2">
    <name type="scientific">Acetobacter pasteurianus NBRC 3278</name>
    <dbReference type="NCBI Taxonomy" id="1226660"/>
    <lineage>
        <taxon>Bacteria</taxon>
        <taxon>Pseudomonadati</taxon>
        <taxon>Pseudomonadota</taxon>
        <taxon>Alphaproteobacteria</taxon>
        <taxon>Acetobacterales</taxon>
        <taxon>Acetobacteraceae</taxon>
        <taxon>Acetobacter</taxon>
    </lineage>
</organism>
<sequence>MDQKIAPLILPVKEAAARDANVRAVVNRLHSGECVPVSPCDSMFTPWSKEEKADLHSALQRIFPEKFRA</sequence>
<keyword evidence="2" id="KW-1185">Reference proteome</keyword>
<reference evidence="1 2" key="1">
    <citation type="submission" date="2016-06" db="EMBL/GenBank/DDBJ databases">
        <title>Acetobacter pasteurianus NBRC 3278 whole genome sequencing project.</title>
        <authorList>
            <person name="Matsutani M."/>
            <person name="Shiwa Y."/>
            <person name="Okamoto-Kainuma A."/>
            <person name="Ishikawa M."/>
            <person name="Koizumi Y."/>
            <person name="Yoshikawa H."/>
            <person name="Yakushi T."/>
            <person name="Matsushita K."/>
        </authorList>
    </citation>
    <scope>NUCLEOTIDE SEQUENCE [LARGE SCALE GENOMIC DNA]</scope>
    <source>
        <strain evidence="1 2">NBRC 3278</strain>
    </source>
</reference>